<comment type="caution">
    <text evidence="2">The sequence shown here is derived from an EMBL/GenBank/DDBJ whole genome shotgun (WGS) entry which is preliminary data.</text>
</comment>
<dbReference type="RefSeq" id="WP_375063881.1">
    <property type="nucleotide sequence ID" value="NZ_JBHGBT010000014.1"/>
</dbReference>
<name>A0ABV4ZPC7_9ACTN</name>
<accession>A0ABV4ZPC7</accession>
<sequence length="107" mass="11683">MPHTTEELAAELTAIAEEDHRTTPLAHSEDPAERLRRHRLTARHGDRLNAIMDEHGWPTADRFGADGAPVPWPVEDPAGLDARRAAAGIEPFAAYTARHAPGAEPRP</sequence>
<gene>
    <name evidence="2" type="ORF">ACE11A_16605</name>
</gene>
<feature type="region of interest" description="Disordered" evidence="1">
    <location>
        <begin position="14"/>
        <end position="35"/>
    </location>
</feature>
<reference evidence="2 3" key="1">
    <citation type="submission" date="2024-09" db="EMBL/GenBank/DDBJ databases">
        <title>Draft genome sequence of multifaceted antimicrobials producing Streptomyces sp. strain FH1.</title>
        <authorList>
            <person name="Hassan F."/>
            <person name="Ali H."/>
            <person name="Hassan N."/>
            <person name="Nawaz A."/>
        </authorList>
    </citation>
    <scope>NUCLEOTIDE SEQUENCE [LARGE SCALE GENOMIC DNA]</scope>
    <source>
        <strain evidence="2 3">FH1</strain>
    </source>
</reference>
<protein>
    <submittedName>
        <fullName evidence="2">Uncharacterized protein</fullName>
    </submittedName>
</protein>
<evidence type="ECO:0000313" key="3">
    <source>
        <dbReference type="Proteomes" id="UP001577267"/>
    </source>
</evidence>
<evidence type="ECO:0000256" key="1">
    <source>
        <dbReference type="SAM" id="MobiDB-lite"/>
    </source>
</evidence>
<feature type="compositionally biased region" description="Basic and acidic residues" evidence="1">
    <location>
        <begin position="17"/>
        <end position="34"/>
    </location>
</feature>
<organism evidence="2 3">
    <name type="scientific">Streptomyces carpaticus</name>
    <dbReference type="NCBI Taxonomy" id="285558"/>
    <lineage>
        <taxon>Bacteria</taxon>
        <taxon>Bacillati</taxon>
        <taxon>Actinomycetota</taxon>
        <taxon>Actinomycetes</taxon>
        <taxon>Kitasatosporales</taxon>
        <taxon>Streptomycetaceae</taxon>
        <taxon>Streptomyces</taxon>
    </lineage>
</organism>
<dbReference type="EMBL" id="JBHGBT010000014">
    <property type="protein sequence ID" value="MFB4195966.1"/>
    <property type="molecule type" value="Genomic_DNA"/>
</dbReference>
<evidence type="ECO:0000313" key="2">
    <source>
        <dbReference type="EMBL" id="MFB4195966.1"/>
    </source>
</evidence>
<keyword evidence="3" id="KW-1185">Reference proteome</keyword>
<proteinExistence type="predicted"/>
<dbReference type="Proteomes" id="UP001577267">
    <property type="component" value="Unassembled WGS sequence"/>
</dbReference>